<sequence length="245" mass="28624">MPFTFSHPAIVLPLLKKKYDHLFSATGLIVGSIAPDFEAFIRFGKEKTYGHNWVGAFWFDLPLALFISFVFHLFVRQSLIENLPRAWRERFEFARTFDWIAYFQKNIIVVILSLLIGVFSHLLWDSFTHLNLHNPNSFKSNIWFHGFRVFILLQYICSALGLLAIFAFSYELPRMRIKQIKYNKIKFWCYILLIAGIIFSYVYTEANENDAIDKLFIVNVAMGAGLSAVLFVSMVERLSIWIKVK</sequence>
<dbReference type="EMBL" id="PPSL01000001">
    <property type="protein sequence ID" value="PQJ13114.1"/>
    <property type="molecule type" value="Genomic_DNA"/>
</dbReference>
<keyword evidence="1" id="KW-0472">Membrane</keyword>
<reference evidence="2 3" key="1">
    <citation type="submission" date="2018-01" db="EMBL/GenBank/DDBJ databases">
        <title>A novel member of the phylum Bacteroidetes isolated from glacier ice.</title>
        <authorList>
            <person name="Liu Q."/>
            <person name="Xin Y.-H."/>
        </authorList>
    </citation>
    <scope>NUCLEOTIDE SEQUENCE [LARGE SCALE GENOMIC DNA]</scope>
    <source>
        <strain evidence="2 3">RB1R16</strain>
    </source>
</reference>
<dbReference type="InterPro" id="IPR025238">
    <property type="entry name" value="DUF4184"/>
</dbReference>
<feature type="transmembrane region" description="Helical" evidence="1">
    <location>
        <begin position="187"/>
        <end position="204"/>
    </location>
</feature>
<gene>
    <name evidence="2" type="ORF">CJD36_005060</name>
</gene>
<feature type="transmembrane region" description="Helical" evidence="1">
    <location>
        <begin position="142"/>
        <end position="166"/>
    </location>
</feature>
<comment type="caution">
    <text evidence="2">The sequence shown here is derived from an EMBL/GenBank/DDBJ whole genome shotgun (WGS) entry which is preliminary data.</text>
</comment>
<feature type="transmembrane region" description="Helical" evidence="1">
    <location>
        <begin position="96"/>
        <end position="122"/>
    </location>
</feature>
<keyword evidence="1" id="KW-0812">Transmembrane</keyword>
<keyword evidence="1" id="KW-1133">Transmembrane helix</keyword>
<organism evidence="2 3">
    <name type="scientific">Flavipsychrobacter stenotrophus</name>
    <dbReference type="NCBI Taxonomy" id="2077091"/>
    <lineage>
        <taxon>Bacteria</taxon>
        <taxon>Pseudomonadati</taxon>
        <taxon>Bacteroidota</taxon>
        <taxon>Chitinophagia</taxon>
        <taxon>Chitinophagales</taxon>
        <taxon>Chitinophagaceae</taxon>
        <taxon>Flavipsychrobacter</taxon>
    </lineage>
</organism>
<dbReference type="Proteomes" id="UP000239872">
    <property type="component" value="Unassembled WGS sequence"/>
</dbReference>
<evidence type="ECO:0000313" key="3">
    <source>
        <dbReference type="Proteomes" id="UP000239872"/>
    </source>
</evidence>
<proteinExistence type="predicted"/>
<dbReference type="Pfam" id="PF13803">
    <property type="entry name" value="DUF4184"/>
    <property type="match status" value="1"/>
</dbReference>
<keyword evidence="3" id="KW-1185">Reference proteome</keyword>
<protein>
    <submittedName>
        <fullName evidence="2">DUF4184 domain-containing protein</fullName>
    </submittedName>
</protein>
<dbReference type="AlphaFoldDB" id="A0A2S7T2D1"/>
<accession>A0A2S7T2D1</accession>
<evidence type="ECO:0000313" key="2">
    <source>
        <dbReference type="EMBL" id="PQJ13114.1"/>
    </source>
</evidence>
<dbReference type="OrthoDB" id="8481923at2"/>
<name>A0A2S7T2D1_9BACT</name>
<dbReference type="RefSeq" id="WP_105037998.1">
    <property type="nucleotide sequence ID" value="NZ_PPSL01000001.1"/>
</dbReference>
<feature type="transmembrane region" description="Helical" evidence="1">
    <location>
        <begin position="216"/>
        <end position="235"/>
    </location>
</feature>
<feature type="transmembrane region" description="Helical" evidence="1">
    <location>
        <begin position="21"/>
        <end position="41"/>
    </location>
</feature>
<feature type="transmembrane region" description="Helical" evidence="1">
    <location>
        <begin position="53"/>
        <end position="75"/>
    </location>
</feature>
<evidence type="ECO:0000256" key="1">
    <source>
        <dbReference type="SAM" id="Phobius"/>
    </source>
</evidence>